<dbReference type="Proteomes" id="UP000003465">
    <property type="component" value="Unassembled WGS sequence"/>
</dbReference>
<gene>
    <name evidence="1" type="ORF">PSYMO_11510</name>
</gene>
<comment type="caution">
    <text evidence="1">The sequence shown here is derived from an EMBL/GenBank/DDBJ whole genome shotgun (WGS) entry which is preliminary data.</text>
</comment>
<protein>
    <submittedName>
        <fullName evidence="1">Uncharacterized protein</fullName>
    </submittedName>
</protein>
<proteinExistence type="predicted"/>
<sequence length="46" mass="5576">MHLVATLRAWFGDTRKLHCRYDFKLWEVEPSLEGIEWADPEHTMFI</sequence>
<evidence type="ECO:0000313" key="1">
    <source>
        <dbReference type="EMBL" id="EGH22093.1"/>
    </source>
</evidence>
<dbReference type="EMBL" id="AEAG01000449">
    <property type="protein sequence ID" value="EGH22093.1"/>
    <property type="molecule type" value="Genomic_DNA"/>
</dbReference>
<evidence type="ECO:0000313" key="2">
    <source>
        <dbReference type="Proteomes" id="UP000003465"/>
    </source>
</evidence>
<reference evidence="1 2" key="1">
    <citation type="journal article" date="2011" name="PLoS Pathog.">
        <title>Dynamic evolution of pathogenicity revealed by sequencing and comparative genomics of 19 Pseudomonas syringae isolates.</title>
        <authorList>
            <person name="Baltrus D.A."/>
            <person name="Nishimura M.T."/>
            <person name="Romanchuk A."/>
            <person name="Chang J.H."/>
            <person name="Mukhtar M.S."/>
            <person name="Cherkis K."/>
            <person name="Roach J."/>
            <person name="Grant S.R."/>
            <person name="Jones C.D."/>
            <person name="Dangl J.L."/>
        </authorList>
    </citation>
    <scope>NUCLEOTIDE SEQUENCE [LARGE SCALE GENOMIC DNA]</scope>
    <source>
        <strain evidence="1 2">301020</strain>
    </source>
</reference>
<organism evidence="1 2">
    <name type="scientific">Pseudomonas amygdali pv. mori str. 301020</name>
    <dbReference type="NCBI Taxonomy" id="629261"/>
    <lineage>
        <taxon>Bacteria</taxon>
        <taxon>Pseudomonadati</taxon>
        <taxon>Pseudomonadota</taxon>
        <taxon>Gammaproteobacteria</taxon>
        <taxon>Pseudomonadales</taxon>
        <taxon>Pseudomonadaceae</taxon>
        <taxon>Pseudomonas</taxon>
        <taxon>Pseudomonas amygdali</taxon>
    </lineage>
</organism>
<accession>A0A656G8P8</accession>
<name>A0A656G8P8_PSEA0</name>
<dbReference type="AlphaFoldDB" id="A0A656G8P8"/>